<feature type="binding site" evidence="6">
    <location>
        <position position="99"/>
    </location>
    <ligand>
        <name>Mg(2+)</name>
        <dbReference type="ChEBI" id="CHEBI:18420"/>
        <label>2</label>
    </ligand>
</feature>
<protein>
    <recommendedName>
        <fullName evidence="6">3'(2'),5'-bisphosphate nucleotidase CysQ</fullName>
        <ecNumber evidence="6">3.1.3.7</ecNumber>
    </recommendedName>
    <alternativeName>
        <fullName evidence="6">3'(2'),5-bisphosphonucleoside 3'(2')-phosphohydrolase</fullName>
    </alternativeName>
    <alternativeName>
        <fullName evidence="6">3'-phosphoadenosine 5'-phosphate phosphatase</fullName>
        <shortName evidence="6">PAP phosphatase</shortName>
    </alternativeName>
</protein>
<feature type="binding site" evidence="7">
    <location>
        <position position="99"/>
    </location>
    <ligand>
        <name>Mg(2+)</name>
        <dbReference type="ChEBI" id="CHEBI:18420"/>
        <label>1</label>
        <note>catalytic</note>
    </ligand>
</feature>
<feature type="binding site" evidence="6">
    <location>
        <begin position="98"/>
        <end position="101"/>
    </location>
    <ligand>
        <name>substrate</name>
    </ligand>
</feature>
<reference evidence="8" key="1">
    <citation type="submission" date="2023-03" db="EMBL/GenBank/DDBJ databases">
        <authorList>
            <person name="Cleenwerck I."/>
        </authorList>
    </citation>
    <scope>NUCLEOTIDE SEQUENCE</scope>
    <source>
        <strain evidence="8">LMG 32879</strain>
    </source>
</reference>
<evidence type="ECO:0000256" key="6">
    <source>
        <dbReference type="HAMAP-Rule" id="MF_02095"/>
    </source>
</evidence>
<comment type="caution">
    <text evidence="8">The sequence shown here is derived from an EMBL/GenBank/DDBJ whole genome shotgun (WGS) entry which is preliminary data.</text>
</comment>
<dbReference type="PROSITE" id="PS00630">
    <property type="entry name" value="IMP_2"/>
    <property type="match status" value="1"/>
</dbReference>
<dbReference type="InterPro" id="IPR000760">
    <property type="entry name" value="Inositol_monophosphatase-like"/>
</dbReference>
<feature type="binding site" evidence="7">
    <location>
        <position position="77"/>
    </location>
    <ligand>
        <name>Mg(2+)</name>
        <dbReference type="ChEBI" id="CHEBI:18420"/>
        <label>1</label>
        <note>catalytic</note>
    </ligand>
</feature>
<feature type="binding site" evidence="7">
    <location>
        <position position="222"/>
    </location>
    <ligand>
        <name>Mg(2+)</name>
        <dbReference type="ChEBI" id="CHEBI:18420"/>
        <label>1</label>
        <note>catalytic</note>
    </ligand>
</feature>
<feature type="binding site" evidence="6">
    <location>
        <position position="96"/>
    </location>
    <ligand>
        <name>Mg(2+)</name>
        <dbReference type="ChEBI" id="CHEBI:18420"/>
        <label>2</label>
    </ligand>
</feature>
<dbReference type="HAMAP" id="MF_02095">
    <property type="entry name" value="CysQ"/>
    <property type="match status" value="1"/>
</dbReference>
<keyword evidence="5 6" id="KW-0472">Membrane</keyword>
<gene>
    <name evidence="6" type="primary">cysQ</name>
    <name evidence="8" type="ORF">LMG32879_002214</name>
</gene>
<comment type="function">
    <text evidence="6">Converts adenosine-3',5'-bisphosphate (PAP) to AMP.</text>
</comment>
<dbReference type="GO" id="GO:0005886">
    <property type="term" value="C:plasma membrane"/>
    <property type="evidence" value="ECO:0007669"/>
    <property type="project" value="UniProtKB-SubCell"/>
</dbReference>
<dbReference type="EC" id="3.1.3.7" evidence="6"/>
<dbReference type="EMBL" id="CATKSH010000014">
    <property type="protein sequence ID" value="CAI9121367.1"/>
    <property type="molecule type" value="Genomic_DNA"/>
</dbReference>
<dbReference type="GO" id="GO:0008441">
    <property type="term" value="F:3'(2'),5'-bisphosphate nucleotidase activity"/>
    <property type="evidence" value="ECO:0007669"/>
    <property type="project" value="UniProtKB-UniRule"/>
</dbReference>
<dbReference type="GO" id="GO:0050427">
    <property type="term" value="P:3'-phosphoadenosine 5'-phosphosulfate metabolic process"/>
    <property type="evidence" value="ECO:0007669"/>
    <property type="project" value="TreeGrafter"/>
</dbReference>
<proteinExistence type="inferred from homology"/>
<dbReference type="RefSeq" id="WP_289840694.1">
    <property type="nucleotide sequence ID" value="NZ_CATKSH010000014.1"/>
</dbReference>
<dbReference type="PANTHER" id="PTHR43028:SF5">
    <property type="entry name" value="3'(2'),5'-BISPHOSPHATE NUCLEOTIDASE 1"/>
    <property type="match status" value="1"/>
</dbReference>
<feature type="binding site" evidence="7">
    <location>
        <position position="98"/>
    </location>
    <ligand>
        <name>Mg(2+)</name>
        <dbReference type="ChEBI" id="CHEBI:18420"/>
        <label>1</label>
        <note>catalytic</note>
    </ligand>
</feature>
<comment type="catalytic activity">
    <reaction evidence="6">
        <text>adenosine 3',5'-bisphosphate + H2O = AMP + phosphate</text>
        <dbReference type="Rhea" id="RHEA:10040"/>
        <dbReference type="ChEBI" id="CHEBI:15377"/>
        <dbReference type="ChEBI" id="CHEBI:43474"/>
        <dbReference type="ChEBI" id="CHEBI:58343"/>
        <dbReference type="ChEBI" id="CHEBI:456215"/>
        <dbReference type="EC" id="3.1.3.7"/>
    </reaction>
</comment>
<dbReference type="GO" id="GO:0000287">
    <property type="term" value="F:magnesium ion binding"/>
    <property type="evidence" value="ECO:0007669"/>
    <property type="project" value="UniProtKB-UniRule"/>
</dbReference>
<organism evidence="8 9">
    <name type="scientific">Brytella acorum</name>
    <dbReference type="NCBI Taxonomy" id="2959299"/>
    <lineage>
        <taxon>Bacteria</taxon>
        <taxon>Pseudomonadati</taxon>
        <taxon>Pseudomonadota</taxon>
        <taxon>Alphaproteobacteria</taxon>
        <taxon>Acetobacterales</taxon>
        <taxon>Acetobacteraceae</taxon>
        <taxon>Brytella</taxon>
    </lineage>
</organism>
<comment type="cofactor">
    <cofactor evidence="6 7">
        <name>Mg(2+)</name>
        <dbReference type="ChEBI" id="CHEBI:18420"/>
    </cofactor>
</comment>
<dbReference type="Pfam" id="PF00459">
    <property type="entry name" value="Inositol_P"/>
    <property type="match status" value="1"/>
</dbReference>
<dbReference type="Proteomes" id="UP001176960">
    <property type="component" value="Unassembled WGS sequence"/>
</dbReference>
<keyword evidence="6 7" id="KW-0479">Metal-binding</keyword>
<keyword evidence="3 6" id="KW-0997">Cell inner membrane</keyword>
<dbReference type="InterPro" id="IPR006240">
    <property type="entry name" value="CysQ"/>
</dbReference>
<evidence type="ECO:0000256" key="7">
    <source>
        <dbReference type="PIRSR" id="PIRSR600760-2"/>
    </source>
</evidence>
<feature type="binding site" evidence="6">
    <location>
        <position position="98"/>
    </location>
    <ligand>
        <name>Mg(2+)</name>
        <dbReference type="ChEBI" id="CHEBI:18420"/>
        <label>1</label>
    </ligand>
</feature>
<evidence type="ECO:0000256" key="2">
    <source>
        <dbReference type="ARBA" id="ARBA00022475"/>
    </source>
</evidence>
<evidence type="ECO:0000313" key="8">
    <source>
        <dbReference type="EMBL" id="CAI9121367.1"/>
    </source>
</evidence>
<feature type="binding site" evidence="6">
    <location>
        <position position="77"/>
    </location>
    <ligand>
        <name>Mg(2+)</name>
        <dbReference type="ChEBI" id="CHEBI:18420"/>
        <label>1</label>
    </ligand>
</feature>
<dbReference type="InterPro" id="IPR020550">
    <property type="entry name" value="Inositol_monophosphatase_CS"/>
</dbReference>
<evidence type="ECO:0000313" key="9">
    <source>
        <dbReference type="Proteomes" id="UP001176960"/>
    </source>
</evidence>
<feature type="binding site" evidence="6">
    <location>
        <position position="222"/>
    </location>
    <ligand>
        <name>substrate</name>
    </ligand>
</feature>
<comment type="subcellular location">
    <subcellularLocation>
        <location evidence="6">Cell inner membrane</location>
        <topology evidence="6">Peripheral membrane protein</topology>
        <orientation evidence="6">Cytoplasmic side</orientation>
    </subcellularLocation>
</comment>
<dbReference type="AlphaFoldDB" id="A0AA35V848"/>
<keyword evidence="4 6" id="KW-0378">Hydrolase</keyword>
<evidence type="ECO:0000256" key="4">
    <source>
        <dbReference type="ARBA" id="ARBA00022801"/>
    </source>
</evidence>
<dbReference type="InterPro" id="IPR050725">
    <property type="entry name" value="CysQ/Inositol_MonoPase"/>
</dbReference>
<keyword evidence="2 6" id="KW-1003">Cell membrane</keyword>
<dbReference type="CDD" id="cd01638">
    <property type="entry name" value="CysQ"/>
    <property type="match status" value="1"/>
</dbReference>
<feature type="binding site" evidence="7">
    <location>
        <position position="96"/>
    </location>
    <ligand>
        <name>Mg(2+)</name>
        <dbReference type="ChEBI" id="CHEBI:18420"/>
        <label>1</label>
        <note>catalytic</note>
    </ligand>
</feature>
<dbReference type="PRINTS" id="PR00377">
    <property type="entry name" value="IMPHPHTASES"/>
</dbReference>
<feature type="binding site" evidence="6">
    <location>
        <position position="222"/>
    </location>
    <ligand>
        <name>Mg(2+)</name>
        <dbReference type="ChEBI" id="CHEBI:18420"/>
        <label>2</label>
    </ligand>
</feature>
<evidence type="ECO:0000256" key="3">
    <source>
        <dbReference type="ARBA" id="ARBA00022519"/>
    </source>
</evidence>
<dbReference type="GO" id="GO:0046854">
    <property type="term" value="P:phosphatidylinositol phosphate biosynthetic process"/>
    <property type="evidence" value="ECO:0007669"/>
    <property type="project" value="InterPro"/>
</dbReference>
<comment type="similarity">
    <text evidence="1 6">Belongs to the inositol monophosphatase superfamily. CysQ family.</text>
</comment>
<dbReference type="PANTHER" id="PTHR43028">
    <property type="entry name" value="3'(2'),5'-BISPHOSPHATE NUCLEOTIDASE 1"/>
    <property type="match status" value="1"/>
</dbReference>
<dbReference type="GO" id="GO:0000103">
    <property type="term" value="P:sulfate assimilation"/>
    <property type="evidence" value="ECO:0007669"/>
    <property type="project" value="TreeGrafter"/>
</dbReference>
<dbReference type="SUPFAM" id="SSF56655">
    <property type="entry name" value="Carbohydrate phosphatase"/>
    <property type="match status" value="1"/>
</dbReference>
<evidence type="ECO:0000256" key="5">
    <source>
        <dbReference type="ARBA" id="ARBA00023136"/>
    </source>
</evidence>
<feature type="binding site" evidence="6">
    <location>
        <position position="96"/>
    </location>
    <ligand>
        <name>Mg(2+)</name>
        <dbReference type="ChEBI" id="CHEBI:18420"/>
        <label>1</label>
    </ligand>
</feature>
<dbReference type="Gene3D" id="3.40.190.80">
    <property type="match status" value="1"/>
</dbReference>
<feature type="binding site" evidence="6">
    <location>
        <position position="77"/>
    </location>
    <ligand>
        <name>substrate</name>
    </ligand>
</feature>
<accession>A0AA35V848</accession>
<sequence length="279" mass="29488">MTLSPSSRPDHDDRALLALAARLANEAAEIIREIRARGFDTHIKSDTSPVTEADHAAERHILAGLRAETPGIPAIGEEEVAAGIRTAPSAVYWLVDPLDGTREFAAGRDDFTVNIGLVRGGRAVLGAMAIPAYHQLYTGIVGGGAQRTDPSGTSAIHAVVPGPDGLRILASRHYADDPRLKAWLAGRKVASLGNIGSAAKFARVAEGAADFYPRLGPTMEWDTAAPQAIVEAAGGVVLDETGAPLQYGKPDWRNPPFFCHGRTCADRRKGGSAENDRTS</sequence>
<dbReference type="Gene3D" id="3.30.540.10">
    <property type="entry name" value="Fructose-1,6-Bisphosphatase, subunit A, domain 1"/>
    <property type="match status" value="1"/>
</dbReference>
<keyword evidence="6 7" id="KW-0460">Magnesium</keyword>
<evidence type="ECO:0000256" key="1">
    <source>
        <dbReference type="ARBA" id="ARBA00005289"/>
    </source>
</evidence>
<name>A0AA35V848_9PROT</name>
<keyword evidence="9" id="KW-1185">Reference proteome</keyword>